<organism evidence="4 5">
    <name type="scientific">Commensalibacter oyaizuii</name>
    <dbReference type="NCBI Taxonomy" id="3043873"/>
    <lineage>
        <taxon>Bacteria</taxon>
        <taxon>Pseudomonadati</taxon>
        <taxon>Pseudomonadota</taxon>
        <taxon>Alphaproteobacteria</taxon>
        <taxon>Acetobacterales</taxon>
        <taxon>Acetobacteraceae</taxon>
    </lineage>
</organism>
<proteinExistence type="predicted"/>
<keyword evidence="2 4" id="KW-0012">Acyltransferase</keyword>
<dbReference type="Pfam" id="PF13673">
    <property type="entry name" value="Acetyltransf_10"/>
    <property type="match status" value="1"/>
</dbReference>
<gene>
    <name evidence="4" type="ORF">QJV27_01075</name>
</gene>
<dbReference type="InterPro" id="IPR016181">
    <property type="entry name" value="Acyl_CoA_acyltransferase"/>
</dbReference>
<dbReference type="PANTHER" id="PTHR43420:SF12">
    <property type="entry name" value="N-ACETYLTRANSFERASE DOMAIN-CONTAINING PROTEIN"/>
    <property type="match status" value="1"/>
</dbReference>
<evidence type="ECO:0000259" key="3">
    <source>
        <dbReference type="PROSITE" id="PS51186"/>
    </source>
</evidence>
<evidence type="ECO:0000313" key="4">
    <source>
        <dbReference type="EMBL" id="MDI2089981.1"/>
    </source>
</evidence>
<dbReference type="InterPro" id="IPR050680">
    <property type="entry name" value="YpeA/RimI_acetyltransf"/>
</dbReference>
<protein>
    <submittedName>
        <fullName evidence="4">GNAT family N-acetyltransferase</fullName>
        <ecNumber evidence="4">2.3.1.-</ecNumber>
    </submittedName>
</protein>
<dbReference type="EC" id="2.3.1.-" evidence="4"/>
<keyword evidence="5" id="KW-1185">Reference proteome</keyword>
<dbReference type="EMBL" id="JASBAO010000001">
    <property type="protein sequence ID" value="MDI2089981.1"/>
    <property type="molecule type" value="Genomic_DNA"/>
</dbReference>
<feature type="domain" description="N-acetyltransferase" evidence="3">
    <location>
        <begin position="1"/>
        <end position="140"/>
    </location>
</feature>
<dbReference type="RefSeq" id="WP_281447144.1">
    <property type="nucleotide sequence ID" value="NZ_JASBAO010000001.1"/>
</dbReference>
<evidence type="ECO:0000313" key="5">
    <source>
        <dbReference type="Proteomes" id="UP001431634"/>
    </source>
</evidence>
<comment type="caution">
    <text evidence="4">The sequence shown here is derived from an EMBL/GenBank/DDBJ whole genome shotgun (WGS) entry which is preliminary data.</text>
</comment>
<sequence length="144" mass="17117">MEPSYIIENITLEECLPLRRDVLWPLLHTQDCIEAGDEDATHYGYCVDNKIISCLSVFFRTPERYQIRKFATHAYYQNKGIGSILFTHVLKTLKQQQVQTVYLNARFTAVRFYEKFNFKRFDQEFTKNNVLFVPMEFDLRALSL</sequence>
<evidence type="ECO:0000256" key="2">
    <source>
        <dbReference type="ARBA" id="ARBA00023315"/>
    </source>
</evidence>
<name>A0ABT6PZP5_9PROT</name>
<evidence type="ECO:0000256" key="1">
    <source>
        <dbReference type="ARBA" id="ARBA00022679"/>
    </source>
</evidence>
<accession>A0ABT6PZP5</accession>
<dbReference type="SUPFAM" id="SSF55729">
    <property type="entry name" value="Acyl-CoA N-acyltransferases (Nat)"/>
    <property type="match status" value="1"/>
</dbReference>
<keyword evidence="1 4" id="KW-0808">Transferase</keyword>
<dbReference type="PROSITE" id="PS51186">
    <property type="entry name" value="GNAT"/>
    <property type="match status" value="1"/>
</dbReference>
<dbReference type="Proteomes" id="UP001431634">
    <property type="component" value="Unassembled WGS sequence"/>
</dbReference>
<dbReference type="CDD" id="cd04301">
    <property type="entry name" value="NAT_SF"/>
    <property type="match status" value="1"/>
</dbReference>
<dbReference type="GO" id="GO:0016746">
    <property type="term" value="F:acyltransferase activity"/>
    <property type="evidence" value="ECO:0007669"/>
    <property type="project" value="UniProtKB-KW"/>
</dbReference>
<reference evidence="4" key="1">
    <citation type="submission" date="2023-05" db="EMBL/GenBank/DDBJ databases">
        <title>Whole genome sequence of Commensalibacter sp.</title>
        <authorList>
            <person name="Charoenyingcharoen P."/>
            <person name="Yukphan P."/>
        </authorList>
    </citation>
    <scope>NUCLEOTIDE SEQUENCE</scope>
    <source>
        <strain evidence="4">TBRC 16381</strain>
    </source>
</reference>
<dbReference type="Gene3D" id="3.40.630.30">
    <property type="match status" value="1"/>
</dbReference>
<dbReference type="PANTHER" id="PTHR43420">
    <property type="entry name" value="ACETYLTRANSFERASE"/>
    <property type="match status" value="1"/>
</dbReference>
<dbReference type="InterPro" id="IPR000182">
    <property type="entry name" value="GNAT_dom"/>
</dbReference>